<keyword evidence="14" id="KW-1185">Reference proteome</keyword>
<feature type="binding site" evidence="10 12">
    <location>
        <begin position="131"/>
        <end position="132"/>
    </location>
    <ligand>
        <name>L-glutamine</name>
        <dbReference type="ChEBI" id="CHEBI:58359"/>
    </ligand>
</feature>
<evidence type="ECO:0000256" key="9">
    <source>
        <dbReference type="ARBA" id="ARBA00064749"/>
    </source>
</evidence>
<evidence type="ECO:0000256" key="12">
    <source>
        <dbReference type="PIRSR" id="PIRSR005639-2"/>
    </source>
</evidence>
<comment type="caution">
    <text evidence="13">The sequence shown here is derived from an EMBL/GenBank/DDBJ whole genome shotgun (WGS) entry which is preliminary data.</text>
</comment>
<evidence type="ECO:0000256" key="5">
    <source>
        <dbReference type="ARBA" id="ARBA00023239"/>
    </source>
</evidence>
<dbReference type="FunFam" id="3.40.50.880:FF:000010">
    <property type="entry name" value="uncharacterized protein LOC100176842 isoform X2"/>
    <property type="match status" value="1"/>
</dbReference>
<keyword evidence="4 10" id="KW-0315">Glutamine amidotransferase</keyword>
<dbReference type="GO" id="GO:0008614">
    <property type="term" value="P:pyridoxine metabolic process"/>
    <property type="evidence" value="ECO:0007669"/>
    <property type="project" value="TreeGrafter"/>
</dbReference>
<protein>
    <recommendedName>
        <fullName evidence="10">Pyridoxal 5'-phosphate synthase subunit PdxT</fullName>
        <ecNumber evidence="10">4.3.3.6</ecNumber>
    </recommendedName>
    <alternativeName>
        <fullName evidence="10">Pdx2</fullName>
    </alternativeName>
    <alternativeName>
        <fullName evidence="10">Pyridoxal 5'-phosphate synthase glutaminase subunit</fullName>
        <ecNumber evidence="10">3.5.1.2</ecNumber>
    </alternativeName>
</protein>
<dbReference type="GO" id="GO:0005829">
    <property type="term" value="C:cytosol"/>
    <property type="evidence" value="ECO:0007669"/>
    <property type="project" value="TreeGrafter"/>
</dbReference>
<comment type="catalytic activity">
    <reaction evidence="6 10">
        <text>aldehydo-D-ribose 5-phosphate + D-glyceraldehyde 3-phosphate + L-glutamine = pyridoxal 5'-phosphate + L-glutamate + phosphate + 3 H2O + H(+)</text>
        <dbReference type="Rhea" id="RHEA:31507"/>
        <dbReference type="ChEBI" id="CHEBI:15377"/>
        <dbReference type="ChEBI" id="CHEBI:15378"/>
        <dbReference type="ChEBI" id="CHEBI:29985"/>
        <dbReference type="ChEBI" id="CHEBI:43474"/>
        <dbReference type="ChEBI" id="CHEBI:58273"/>
        <dbReference type="ChEBI" id="CHEBI:58359"/>
        <dbReference type="ChEBI" id="CHEBI:59776"/>
        <dbReference type="ChEBI" id="CHEBI:597326"/>
        <dbReference type="EC" id="4.3.3.6"/>
    </reaction>
</comment>
<dbReference type="PIRSF" id="PIRSF005639">
    <property type="entry name" value="Glut_amidoT_SNO"/>
    <property type="match status" value="1"/>
</dbReference>
<feature type="binding site" evidence="10 12">
    <location>
        <begin position="47"/>
        <end position="49"/>
    </location>
    <ligand>
        <name>L-glutamine</name>
        <dbReference type="ChEBI" id="CHEBI:58359"/>
    </ligand>
</feature>
<dbReference type="CDD" id="cd01749">
    <property type="entry name" value="GATase1_PB"/>
    <property type="match status" value="1"/>
</dbReference>
<evidence type="ECO:0000313" key="13">
    <source>
        <dbReference type="EMBL" id="PQD95323.1"/>
    </source>
</evidence>
<dbReference type="HAMAP" id="MF_01615">
    <property type="entry name" value="PdxT"/>
    <property type="match status" value="1"/>
</dbReference>
<dbReference type="GO" id="GO:0006543">
    <property type="term" value="P:L-glutamine catabolic process"/>
    <property type="evidence" value="ECO:0007669"/>
    <property type="project" value="UniProtKB-UniRule"/>
</dbReference>
<comment type="subunit">
    <text evidence="9 10">In the presence of PdxS, forms a dodecamer of heterodimers. Only shows activity in the heterodimer.</text>
</comment>
<dbReference type="EC" id="3.5.1.2" evidence="10"/>
<dbReference type="OrthoDB" id="9810320at2"/>
<comment type="similarity">
    <text evidence="1 10">Belongs to the glutaminase PdxT/SNO family.</text>
</comment>
<feature type="active site" description="Charge relay system" evidence="10 11">
    <location>
        <position position="167"/>
    </location>
</feature>
<dbReference type="NCBIfam" id="TIGR03800">
    <property type="entry name" value="PLP_synth_Pdx2"/>
    <property type="match status" value="1"/>
</dbReference>
<evidence type="ECO:0000256" key="3">
    <source>
        <dbReference type="ARBA" id="ARBA00022898"/>
    </source>
</evidence>
<dbReference type="RefSeq" id="WP_104849582.1">
    <property type="nucleotide sequence ID" value="NZ_PKOZ01000005.1"/>
</dbReference>
<comment type="function">
    <text evidence="8 10">Catalyzes the hydrolysis of glutamine to glutamate and ammonia as part of the biosynthesis of pyridoxal 5'-phosphate. The resulting ammonia molecule is channeled to the active site of PdxS.</text>
</comment>
<dbReference type="InterPro" id="IPR029062">
    <property type="entry name" value="Class_I_gatase-like"/>
</dbReference>
<dbReference type="GO" id="GO:1903600">
    <property type="term" value="C:glutaminase complex"/>
    <property type="evidence" value="ECO:0007669"/>
    <property type="project" value="TreeGrafter"/>
</dbReference>
<accession>A0A2S7MZY6</accession>
<dbReference type="InterPro" id="IPR002161">
    <property type="entry name" value="PdxT/SNO"/>
</dbReference>
<dbReference type="Gene3D" id="3.40.50.880">
    <property type="match status" value="1"/>
</dbReference>
<dbReference type="InterPro" id="IPR021196">
    <property type="entry name" value="PdxT/SNO_CS"/>
</dbReference>
<dbReference type="PANTHER" id="PTHR31559">
    <property type="entry name" value="PYRIDOXAL 5'-PHOSPHATE SYNTHASE SUBUNIT SNO"/>
    <property type="match status" value="1"/>
</dbReference>
<evidence type="ECO:0000256" key="11">
    <source>
        <dbReference type="PIRSR" id="PIRSR005639-1"/>
    </source>
</evidence>
<feature type="binding site" evidence="10 12">
    <location>
        <position position="103"/>
    </location>
    <ligand>
        <name>L-glutamine</name>
        <dbReference type="ChEBI" id="CHEBI:58359"/>
    </ligand>
</feature>
<gene>
    <name evidence="10" type="primary">pdxT</name>
    <name evidence="13" type="ORF">CYL18_10750</name>
</gene>
<dbReference type="PANTHER" id="PTHR31559:SF0">
    <property type="entry name" value="PYRIDOXAL 5'-PHOSPHATE SYNTHASE SUBUNIT SNO1-RELATED"/>
    <property type="match status" value="1"/>
</dbReference>
<dbReference type="AlphaFoldDB" id="A0A2S7MZY6"/>
<organism evidence="13 14">
    <name type="scientific">Pradoshia eiseniae</name>
    <dbReference type="NCBI Taxonomy" id="2064768"/>
    <lineage>
        <taxon>Bacteria</taxon>
        <taxon>Bacillati</taxon>
        <taxon>Bacillota</taxon>
        <taxon>Bacilli</taxon>
        <taxon>Bacillales</taxon>
        <taxon>Bacillaceae</taxon>
        <taxon>Pradoshia</taxon>
    </lineage>
</organism>
<feature type="active site" description="Nucleophile" evidence="10 11">
    <location>
        <position position="76"/>
    </location>
</feature>
<keyword evidence="3 10" id="KW-0663">Pyridoxal phosphate</keyword>
<name>A0A2S7MZY6_9BACI</name>
<dbReference type="EC" id="4.3.3.6" evidence="10"/>
<keyword evidence="2 10" id="KW-0378">Hydrolase</keyword>
<dbReference type="UniPathway" id="UPA00245"/>
<feature type="active site" description="Charge relay system" evidence="10 11">
    <location>
        <position position="169"/>
    </location>
</feature>
<keyword evidence="5 10" id="KW-0456">Lyase</keyword>
<dbReference type="PROSITE" id="PS51273">
    <property type="entry name" value="GATASE_TYPE_1"/>
    <property type="match status" value="1"/>
</dbReference>
<dbReference type="EMBL" id="PKOZ01000005">
    <property type="protein sequence ID" value="PQD95323.1"/>
    <property type="molecule type" value="Genomic_DNA"/>
</dbReference>
<reference evidence="13 14" key="1">
    <citation type="submission" date="2017-12" db="EMBL/GenBank/DDBJ databases">
        <title>Taxonomic description and draft genome of Pradoshia cofamensis Gen. nov., sp. nov., a thermotolerant bacillale isolated from anterior gut of earthworm Eisenia fetida.</title>
        <authorList>
            <person name="Saha T."/>
            <person name="Chakraborty R."/>
        </authorList>
    </citation>
    <scope>NUCLEOTIDE SEQUENCE [LARGE SCALE GENOMIC DNA]</scope>
    <source>
        <strain evidence="13 14">EAG3</strain>
    </source>
</reference>
<evidence type="ECO:0000256" key="6">
    <source>
        <dbReference type="ARBA" id="ARBA00047992"/>
    </source>
</evidence>
<comment type="pathway">
    <text evidence="10">Cofactor biosynthesis; pyridoxal 5'-phosphate biosynthesis.</text>
</comment>
<dbReference type="GO" id="GO:0036381">
    <property type="term" value="F:pyridoxal 5'-phosphate synthase (glutamine hydrolysing) activity"/>
    <property type="evidence" value="ECO:0007669"/>
    <property type="project" value="UniProtKB-UniRule"/>
</dbReference>
<dbReference type="GO" id="GO:0004359">
    <property type="term" value="F:glutaminase activity"/>
    <property type="evidence" value="ECO:0007669"/>
    <property type="project" value="UniProtKB-UniRule"/>
</dbReference>
<comment type="catalytic activity">
    <reaction evidence="7 10">
        <text>L-glutamine + H2O = L-glutamate + NH4(+)</text>
        <dbReference type="Rhea" id="RHEA:15889"/>
        <dbReference type="ChEBI" id="CHEBI:15377"/>
        <dbReference type="ChEBI" id="CHEBI:28938"/>
        <dbReference type="ChEBI" id="CHEBI:29985"/>
        <dbReference type="ChEBI" id="CHEBI:58359"/>
        <dbReference type="EC" id="3.5.1.2"/>
    </reaction>
</comment>
<evidence type="ECO:0000256" key="8">
    <source>
        <dbReference type="ARBA" id="ARBA00054599"/>
    </source>
</evidence>
<evidence type="ECO:0000313" key="14">
    <source>
        <dbReference type="Proteomes" id="UP000239663"/>
    </source>
</evidence>
<dbReference type="PROSITE" id="PS51130">
    <property type="entry name" value="PDXT_SNO_2"/>
    <property type="match status" value="1"/>
</dbReference>
<dbReference type="SUPFAM" id="SSF52317">
    <property type="entry name" value="Class I glutamine amidotransferase-like"/>
    <property type="match status" value="1"/>
</dbReference>
<dbReference type="Proteomes" id="UP000239663">
    <property type="component" value="Unassembled WGS sequence"/>
</dbReference>
<evidence type="ECO:0000256" key="2">
    <source>
        <dbReference type="ARBA" id="ARBA00022801"/>
    </source>
</evidence>
<dbReference type="Pfam" id="PF01174">
    <property type="entry name" value="SNO"/>
    <property type="match status" value="1"/>
</dbReference>
<evidence type="ECO:0000256" key="1">
    <source>
        <dbReference type="ARBA" id="ARBA00008345"/>
    </source>
</evidence>
<evidence type="ECO:0000256" key="7">
    <source>
        <dbReference type="ARBA" id="ARBA00049534"/>
    </source>
</evidence>
<proteinExistence type="inferred from homology"/>
<evidence type="ECO:0000256" key="10">
    <source>
        <dbReference type="HAMAP-Rule" id="MF_01615"/>
    </source>
</evidence>
<evidence type="ECO:0000256" key="4">
    <source>
        <dbReference type="ARBA" id="ARBA00022962"/>
    </source>
</evidence>
<dbReference type="GO" id="GO:0042823">
    <property type="term" value="P:pyridoxal phosphate biosynthetic process"/>
    <property type="evidence" value="ECO:0007669"/>
    <property type="project" value="UniProtKB-UniRule"/>
</dbReference>
<sequence length="195" mass="20941">MPHVGVLGLQGAVSEHIKQLESIGCTTAIIKKPSELSSLDGLIIPGGESTAIKRLMDIYGLTEAIQSFNKPIFGTCAGMVLLARDVTGNPDLPLGLIDLAVQRNASGRQRSSFETSLTIKGLDKPFNAIFIRAPYCLQASEEVEILATHDGHIVAAKQRNILVSSFHPELTGDSRLLELFVRMVIMNGSKNSSTA</sequence>
<dbReference type="PROSITE" id="PS01236">
    <property type="entry name" value="PDXT_SNO_1"/>
    <property type="match status" value="1"/>
</dbReference>